<dbReference type="EMBL" id="AUWU02000001">
    <property type="protein sequence ID" value="KAH0577536.1"/>
    <property type="molecule type" value="Genomic_DNA"/>
</dbReference>
<dbReference type="EMBL" id="KI546135">
    <property type="protein sequence ID" value="EST43566.1"/>
    <property type="molecule type" value="Genomic_DNA"/>
</dbReference>
<reference evidence="2" key="2">
    <citation type="submission" date="2020-12" db="EMBL/GenBank/DDBJ databases">
        <title>New Spironucleus salmonicida genome in near-complete chromosomes.</title>
        <authorList>
            <person name="Xu F."/>
            <person name="Kurt Z."/>
            <person name="Jimenez-Gonzalez A."/>
            <person name="Astvaldsson A."/>
            <person name="Andersson J.O."/>
            <person name="Svard S.G."/>
        </authorList>
    </citation>
    <scope>NUCLEOTIDE SEQUENCE</scope>
    <source>
        <strain evidence="2">ATCC 50377</strain>
    </source>
</reference>
<proteinExistence type="predicted"/>
<sequence>MKSLKTFDRRIYYGGAVSMLPLINNIKSQPYKILHQADFMVQHPTTNNNITPNCNSLNVIDESEAQSIQEELILKPLIQLRDLQTVMDKSIERESFFINEDHFKDSVIDVSLINDNFRLKKQKNEFMQLIYLLEDQKKDLSQLTSMISYLDQECENNRKKVKYLRQNLNQINW</sequence>
<evidence type="ECO:0000313" key="3">
    <source>
        <dbReference type="Proteomes" id="UP000018208"/>
    </source>
</evidence>
<name>V6LIM2_9EUKA</name>
<evidence type="ECO:0000313" key="2">
    <source>
        <dbReference type="EMBL" id="KAH0577536.1"/>
    </source>
</evidence>
<keyword evidence="3" id="KW-1185">Reference proteome</keyword>
<reference evidence="1 2" key="1">
    <citation type="journal article" date="2014" name="PLoS Genet.">
        <title>The Genome of Spironucleus salmonicida Highlights a Fish Pathogen Adapted to Fluctuating Environments.</title>
        <authorList>
            <person name="Xu F."/>
            <person name="Jerlstrom-Hultqvist J."/>
            <person name="Einarsson E."/>
            <person name="Astvaldsson A."/>
            <person name="Svard S.G."/>
            <person name="Andersson J.O."/>
        </authorList>
    </citation>
    <scope>NUCLEOTIDE SEQUENCE</scope>
    <source>
        <strain evidence="2">ATCC 50377</strain>
    </source>
</reference>
<gene>
    <name evidence="1" type="ORF">SS50377_16605</name>
    <name evidence="2" type="ORF">SS50377_20890</name>
</gene>
<dbReference type="VEuPathDB" id="GiardiaDB:SS50377_20890"/>
<accession>V6LIM2</accession>
<organism evidence="1">
    <name type="scientific">Spironucleus salmonicida</name>
    <dbReference type="NCBI Taxonomy" id="348837"/>
    <lineage>
        <taxon>Eukaryota</taxon>
        <taxon>Metamonada</taxon>
        <taxon>Diplomonadida</taxon>
        <taxon>Hexamitidae</taxon>
        <taxon>Hexamitinae</taxon>
        <taxon>Spironucleus</taxon>
    </lineage>
</organism>
<dbReference type="Proteomes" id="UP000018208">
    <property type="component" value="Unassembled WGS sequence"/>
</dbReference>
<protein>
    <submittedName>
        <fullName evidence="1">Uncharacterized protein</fullName>
    </submittedName>
</protein>
<dbReference type="AlphaFoldDB" id="V6LIM2"/>
<evidence type="ECO:0000313" key="1">
    <source>
        <dbReference type="EMBL" id="EST43566.1"/>
    </source>
</evidence>